<dbReference type="InterPro" id="IPR050267">
    <property type="entry name" value="Anti-sigma-factor_SerPK"/>
</dbReference>
<dbReference type="Proteomes" id="UP001500064">
    <property type="component" value="Unassembled WGS sequence"/>
</dbReference>
<keyword evidence="4" id="KW-1185">Reference proteome</keyword>
<dbReference type="PANTHER" id="PTHR35526:SF3">
    <property type="entry name" value="ANTI-SIGMA-F FACTOR RSBW"/>
    <property type="match status" value="1"/>
</dbReference>
<dbReference type="EMBL" id="BAAAMU010000025">
    <property type="protein sequence ID" value="GAA1638024.1"/>
    <property type="molecule type" value="Genomic_DNA"/>
</dbReference>
<dbReference type="InterPro" id="IPR003594">
    <property type="entry name" value="HATPase_dom"/>
</dbReference>
<dbReference type="SUPFAM" id="SSF55874">
    <property type="entry name" value="ATPase domain of HSP90 chaperone/DNA topoisomerase II/histidine kinase"/>
    <property type="match status" value="1"/>
</dbReference>
<dbReference type="PANTHER" id="PTHR35526">
    <property type="entry name" value="ANTI-SIGMA-F FACTOR RSBW-RELATED"/>
    <property type="match status" value="1"/>
</dbReference>
<keyword evidence="1" id="KW-0723">Serine/threonine-protein kinase</keyword>
<dbReference type="RefSeq" id="WP_346106570.1">
    <property type="nucleotide sequence ID" value="NZ_BAAAMU010000025.1"/>
</dbReference>
<organism evidence="3 4">
    <name type="scientific">Nonomuraea maheshkhaliensis</name>
    <dbReference type="NCBI Taxonomy" id="419590"/>
    <lineage>
        <taxon>Bacteria</taxon>
        <taxon>Bacillati</taxon>
        <taxon>Actinomycetota</taxon>
        <taxon>Actinomycetes</taxon>
        <taxon>Streptosporangiales</taxon>
        <taxon>Streptosporangiaceae</taxon>
        <taxon>Nonomuraea</taxon>
    </lineage>
</organism>
<keyword evidence="1" id="KW-0808">Transferase</keyword>
<proteinExistence type="predicted"/>
<dbReference type="CDD" id="cd16936">
    <property type="entry name" value="HATPase_RsbW-like"/>
    <property type="match status" value="1"/>
</dbReference>
<evidence type="ECO:0000256" key="1">
    <source>
        <dbReference type="ARBA" id="ARBA00022527"/>
    </source>
</evidence>
<evidence type="ECO:0000313" key="3">
    <source>
        <dbReference type="EMBL" id="GAA1638024.1"/>
    </source>
</evidence>
<name>A0ABN2FAI7_9ACTN</name>
<comment type="caution">
    <text evidence="3">The sequence shown here is derived from an EMBL/GenBank/DDBJ whole genome shotgun (WGS) entry which is preliminary data.</text>
</comment>
<protein>
    <recommendedName>
        <fullName evidence="2">Histidine kinase/HSP90-like ATPase domain-containing protein</fullName>
    </recommendedName>
</protein>
<dbReference type="Pfam" id="PF13581">
    <property type="entry name" value="HATPase_c_2"/>
    <property type="match status" value="1"/>
</dbReference>
<evidence type="ECO:0000313" key="4">
    <source>
        <dbReference type="Proteomes" id="UP001500064"/>
    </source>
</evidence>
<reference evidence="3 4" key="1">
    <citation type="journal article" date="2019" name="Int. J. Syst. Evol. Microbiol.">
        <title>The Global Catalogue of Microorganisms (GCM) 10K type strain sequencing project: providing services to taxonomists for standard genome sequencing and annotation.</title>
        <authorList>
            <consortium name="The Broad Institute Genomics Platform"/>
            <consortium name="The Broad Institute Genome Sequencing Center for Infectious Disease"/>
            <person name="Wu L."/>
            <person name="Ma J."/>
        </authorList>
    </citation>
    <scope>NUCLEOTIDE SEQUENCE [LARGE SCALE GENOMIC DNA]</scope>
    <source>
        <strain evidence="3 4">JCM 13929</strain>
    </source>
</reference>
<dbReference type="Gene3D" id="3.30.565.10">
    <property type="entry name" value="Histidine kinase-like ATPase, C-terminal domain"/>
    <property type="match status" value="1"/>
</dbReference>
<sequence>MDVAVRRWEGGRMYGMAWRGDFPDEGEQLANVRRLAGALLEHSRVRDDAIACLVELAGNAILHSRSAGGVFTVGIWSDGDAARVAVKEAGGWDEPVVRSGGEELLVESGRGLSIVVALADRLGVAGDEEGRVVWADLSYAGAHGGGLEWEEVPLLESVCGSCRVIAGRSSRTVFSAADWRV</sequence>
<accession>A0ABN2FAI7</accession>
<gene>
    <name evidence="3" type="ORF">GCM10009733_038930</name>
</gene>
<dbReference type="InterPro" id="IPR036890">
    <property type="entry name" value="HATPase_C_sf"/>
</dbReference>
<keyword evidence="1" id="KW-0418">Kinase</keyword>
<feature type="domain" description="Histidine kinase/HSP90-like ATPase" evidence="2">
    <location>
        <begin position="22"/>
        <end position="135"/>
    </location>
</feature>
<evidence type="ECO:0000259" key="2">
    <source>
        <dbReference type="Pfam" id="PF13581"/>
    </source>
</evidence>